<keyword evidence="2" id="KW-1185">Reference proteome</keyword>
<evidence type="ECO:0000313" key="1">
    <source>
        <dbReference type="EMBL" id="MFB2838826.1"/>
    </source>
</evidence>
<sequence length="141" mass="16070">MNAAQQATSIEVASKIAAVVNAFKSEFPDAKADLKPWQNDADTRELVDPDSIDIGFHLPGWSRRFQCRSMLVQIRFHQDPVEGSRRAIGLEIAGFNHQGLAWRFSTVQDWNIVGEYQPVPEMEEKLKRFGRQTFQLFNSSC</sequence>
<comment type="caution">
    <text evidence="1">The sequence shown here is derived from an EMBL/GenBank/DDBJ whole genome shotgun (WGS) entry which is preliminary data.</text>
</comment>
<accession>A0ABV4WVC4</accession>
<protein>
    <submittedName>
        <fullName evidence="1">Uncharacterized protein</fullName>
    </submittedName>
</protein>
<reference evidence="1 2" key="1">
    <citation type="submission" date="2024-09" db="EMBL/GenBank/DDBJ databases">
        <title>Floridaenema gen nov. (Aerosakkonemataceae, Aerosakkonematales ord. nov., Cyanobacteria) from benthic tropical and subtropical fresh waters, with the description of four new species.</title>
        <authorList>
            <person name="Moretto J.A."/>
            <person name="Berthold D.E."/>
            <person name="Lefler F.W."/>
            <person name="Huang I.-S."/>
            <person name="Laughinghouse H. IV."/>
        </authorList>
    </citation>
    <scope>NUCLEOTIDE SEQUENCE [LARGE SCALE GENOMIC DNA]</scope>
    <source>
        <strain evidence="1 2">BLCC-F167</strain>
    </source>
</reference>
<gene>
    <name evidence="1" type="ORF">ACE1CA_30425</name>
</gene>
<dbReference type="RefSeq" id="WP_413281124.1">
    <property type="nucleotide sequence ID" value="NZ_JBHFNT010000279.1"/>
</dbReference>
<evidence type="ECO:0000313" key="2">
    <source>
        <dbReference type="Proteomes" id="UP001576780"/>
    </source>
</evidence>
<organism evidence="1 2">
    <name type="scientific">Floridaenema evergladense BLCC-F167</name>
    <dbReference type="NCBI Taxonomy" id="3153639"/>
    <lineage>
        <taxon>Bacteria</taxon>
        <taxon>Bacillati</taxon>
        <taxon>Cyanobacteriota</taxon>
        <taxon>Cyanophyceae</taxon>
        <taxon>Oscillatoriophycideae</taxon>
        <taxon>Aerosakkonematales</taxon>
        <taxon>Aerosakkonemataceae</taxon>
        <taxon>Floridanema</taxon>
        <taxon>Floridanema evergladense</taxon>
    </lineage>
</organism>
<dbReference type="Proteomes" id="UP001576780">
    <property type="component" value="Unassembled WGS sequence"/>
</dbReference>
<name>A0ABV4WVC4_9CYAN</name>
<proteinExistence type="predicted"/>
<dbReference type="EMBL" id="JBHFNT010000279">
    <property type="protein sequence ID" value="MFB2838826.1"/>
    <property type="molecule type" value="Genomic_DNA"/>
</dbReference>